<name>A0A1W6ML82_9FLAO</name>
<dbReference type="RefSeq" id="WP_085767177.1">
    <property type="nucleotide sequence ID" value="NZ_CP019344.1"/>
</dbReference>
<dbReference type="AlphaFoldDB" id="A0A1W6ML82"/>
<dbReference type="InterPro" id="IPR025350">
    <property type="entry name" value="DUF4254"/>
</dbReference>
<evidence type="ECO:0000313" key="1">
    <source>
        <dbReference type="EMBL" id="ARN78374.1"/>
    </source>
</evidence>
<organism evidence="1 2">
    <name type="scientific">Nonlabens spongiae</name>
    <dbReference type="NCBI Taxonomy" id="331648"/>
    <lineage>
        <taxon>Bacteria</taxon>
        <taxon>Pseudomonadati</taxon>
        <taxon>Bacteroidota</taxon>
        <taxon>Flavobacteriia</taxon>
        <taxon>Flavobacteriales</taxon>
        <taxon>Flavobacteriaceae</taxon>
        <taxon>Nonlabens</taxon>
    </lineage>
</organism>
<reference evidence="1 2" key="1">
    <citation type="submission" date="2016-11" db="EMBL/GenBank/DDBJ databases">
        <title>Trade-off between light-utilization and light-protection in marine flavobacteria.</title>
        <authorList>
            <person name="Kumagai Y."/>
        </authorList>
    </citation>
    <scope>NUCLEOTIDE SEQUENCE [LARGE SCALE GENOMIC DNA]</scope>
    <source>
        <strain evidence="1 2">JCM 13191</strain>
    </source>
</reference>
<evidence type="ECO:0000313" key="2">
    <source>
        <dbReference type="Proteomes" id="UP000193431"/>
    </source>
</evidence>
<dbReference type="EMBL" id="CP019344">
    <property type="protein sequence ID" value="ARN78374.1"/>
    <property type="molecule type" value="Genomic_DNA"/>
</dbReference>
<protein>
    <recommendedName>
        <fullName evidence="3">DUF4254 domain-containing protein</fullName>
    </recommendedName>
</protein>
<gene>
    <name evidence="1" type="ORF">BST97_10455</name>
</gene>
<proteinExistence type="predicted"/>
<dbReference type="STRING" id="331648.BST97_10455"/>
<dbReference type="Pfam" id="PF14063">
    <property type="entry name" value="DUF4254"/>
    <property type="match status" value="1"/>
</dbReference>
<evidence type="ECO:0008006" key="3">
    <source>
        <dbReference type="Google" id="ProtNLM"/>
    </source>
</evidence>
<accession>A0A1W6ML82</accession>
<sequence length="202" mass="23764">MFSEKANTIFQEVIKKYKEIDSVDQEFNNPYDRNSELIEHLLYRKCWIDTVQWAYEDIIRDPNIKPEAALKLKRKIDASNQDRTDTVEYIDSYFLKKYSDVAVKDDATINTESPAWAVDRLSILALKIYHMHLEATRQDASEDHRIACDAKLQVLLEQRKDLSSALDQLLEDISNGEKHMKVYKQMKMYNDDELNPVLRNSK</sequence>
<dbReference type="Proteomes" id="UP000193431">
    <property type="component" value="Chromosome"/>
</dbReference>
<keyword evidence="2" id="KW-1185">Reference proteome</keyword>
<dbReference type="OrthoDB" id="9805817at2"/>